<reference evidence="7 8" key="1">
    <citation type="submission" date="2020-08" db="EMBL/GenBank/DDBJ databases">
        <title>Genome public.</title>
        <authorList>
            <person name="Liu C."/>
            <person name="Sun Q."/>
        </authorList>
    </citation>
    <scope>NUCLEOTIDE SEQUENCE [LARGE SCALE GENOMIC DNA]</scope>
    <source>
        <strain evidence="7 8">NSJ-35</strain>
    </source>
</reference>
<organism evidence="7 8">
    <name type="scientific">Christensenella tenuis</name>
    <dbReference type="NCBI Taxonomy" id="2763033"/>
    <lineage>
        <taxon>Bacteria</taxon>
        <taxon>Bacillati</taxon>
        <taxon>Bacillota</taxon>
        <taxon>Clostridia</taxon>
        <taxon>Christensenellales</taxon>
        <taxon>Christensenellaceae</taxon>
        <taxon>Christensenella</taxon>
    </lineage>
</organism>
<dbReference type="PANTHER" id="PTHR37831:SF1">
    <property type="entry name" value="D-RIBOSE PYRANASE"/>
    <property type="match status" value="1"/>
</dbReference>
<gene>
    <name evidence="6 7" type="primary">rbsD</name>
    <name evidence="7" type="ORF">H8S18_05280</name>
</gene>
<dbReference type="InterPro" id="IPR023750">
    <property type="entry name" value="RbsD-like_sf"/>
</dbReference>
<dbReference type="Pfam" id="PF05025">
    <property type="entry name" value="RbsD_FucU"/>
    <property type="match status" value="1"/>
</dbReference>
<protein>
    <recommendedName>
        <fullName evidence="2 6">D-ribose pyranase</fullName>
        <ecNumber evidence="2 6">5.4.99.62</ecNumber>
    </recommendedName>
</protein>
<comment type="pathway">
    <text evidence="6">Carbohydrate metabolism; D-ribose degradation; D-ribose 5-phosphate from beta-D-ribopyranose: step 1/2.</text>
</comment>
<dbReference type="EMBL" id="JACOON010000002">
    <property type="protein sequence ID" value="MBC5647739.1"/>
    <property type="molecule type" value="Genomic_DNA"/>
</dbReference>
<dbReference type="NCBIfam" id="NF008761">
    <property type="entry name" value="PRK11797.1"/>
    <property type="match status" value="1"/>
</dbReference>
<comment type="caution">
    <text evidence="7">The sequence shown here is derived from an EMBL/GenBank/DDBJ whole genome shotgun (WGS) entry which is preliminary data.</text>
</comment>
<evidence type="ECO:0000256" key="3">
    <source>
        <dbReference type="ARBA" id="ARBA00022490"/>
    </source>
</evidence>
<sequence length="131" mass="14430">MKKTELLNSMLSSVVSEMGHTDMLCIGDAGLPVPKGVQRIDLAVSKGIPSFLEVLDAVLTELKVEKITIASEMKDHNAVMYREITKRFPGLVIHEVPHVQFKEKTQDCRAVVRTGECTGFSNVILQSGVTF</sequence>
<evidence type="ECO:0000313" key="7">
    <source>
        <dbReference type="EMBL" id="MBC5647739.1"/>
    </source>
</evidence>
<dbReference type="Gene3D" id="3.40.1650.10">
    <property type="entry name" value="RbsD-like domain"/>
    <property type="match status" value="1"/>
</dbReference>
<feature type="active site" description="Proton donor" evidence="6">
    <location>
        <position position="20"/>
    </location>
</feature>
<dbReference type="InterPro" id="IPR023064">
    <property type="entry name" value="D-ribose_pyranase"/>
</dbReference>
<comment type="subcellular location">
    <subcellularLocation>
        <location evidence="6">Cytoplasm</location>
    </subcellularLocation>
</comment>
<dbReference type="GO" id="GO:0062193">
    <property type="term" value="F:D-ribose pyranase activity"/>
    <property type="evidence" value="ECO:0007669"/>
    <property type="project" value="UniProtKB-EC"/>
</dbReference>
<evidence type="ECO:0000256" key="5">
    <source>
        <dbReference type="ARBA" id="ARBA00023277"/>
    </source>
</evidence>
<comment type="function">
    <text evidence="6">Catalyzes the interconversion of beta-pyran and beta-furan forms of D-ribose.</text>
</comment>
<name>A0ABR7EFC2_9FIRM</name>
<dbReference type="RefSeq" id="WP_186857256.1">
    <property type="nucleotide sequence ID" value="NZ_JACOON010000002.1"/>
</dbReference>
<feature type="binding site" evidence="6">
    <location>
        <position position="98"/>
    </location>
    <ligand>
        <name>substrate</name>
    </ligand>
</feature>
<dbReference type="SUPFAM" id="SSF102546">
    <property type="entry name" value="RbsD-like"/>
    <property type="match status" value="1"/>
</dbReference>
<accession>A0ABR7EFC2</accession>
<keyword evidence="5 6" id="KW-0119">Carbohydrate metabolism</keyword>
<comment type="subunit">
    <text evidence="6">Homodecamer.</text>
</comment>
<evidence type="ECO:0000256" key="6">
    <source>
        <dbReference type="HAMAP-Rule" id="MF_01661"/>
    </source>
</evidence>
<evidence type="ECO:0000256" key="4">
    <source>
        <dbReference type="ARBA" id="ARBA00023235"/>
    </source>
</evidence>
<keyword evidence="3 6" id="KW-0963">Cytoplasm</keyword>
<dbReference type="EC" id="5.4.99.62" evidence="2 6"/>
<comment type="similarity">
    <text evidence="6">Belongs to the RbsD / FucU family. RbsD subfamily.</text>
</comment>
<evidence type="ECO:0000256" key="2">
    <source>
        <dbReference type="ARBA" id="ARBA00012862"/>
    </source>
</evidence>
<evidence type="ECO:0000256" key="1">
    <source>
        <dbReference type="ARBA" id="ARBA00000223"/>
    </source>
</evidence>
<dbReference type="Proteomes" id="UP000606889">
    <property type="component" value="Unassembled WGS sequence"/>
</dbReference>
<dbReference type="InterPro" id="IPR007721">
    <property type="entry name" value="RbsD_FucU"/>
</dbReference>
<evidence type="ECO:0000313" key="8">
    <source>
        <dbReference type="Proteomes" id="UP000606889"/>
    </source>
</evidence>
<feature type="binding site" evidence="6">
    <location>
        <begin position="120"/>
        <end position="122"/>
    </location>
    <ligand>
        <name>substrate</name>
    </ligand>
</feature>
<comment type="catalytic activity">
    <reaction evidence="1 6">
        <text>beta-D-ribopyranose = beta-D-ribofuranose</text>
        <dbReference type="Rhea" id="RHEA:25432"/>
        <dbReference type="ChEBI" id="CHEBI:27476"/>
        <dbReference type="ChEBI" id="CHEBI:47002"/>
        <dbReference type="EC" id="5.4.99.62"/>
    </reaction>
</comment>
<dbReference type="HAMAP" id="MF_01661">
    <property type="entry name" value="D_rib_pyranase"/>
    <property type="match status" value="1"/>
</dbReference>
<proteinExistence type="inferred from homology"/>
<keyword evidence="8" id="KW-1185">Reference proteome</keyword>
<dbReference type="PANTHER" id="PTHR37831">
    <property type="entry name" value="D-RIBOSE PYRANASE"/>
    <property type="match status" value="1"/>
</dbReference>
<feature type="binding site" evidence="6">
    <location>
        <position position="28"/>
    </location>
    <ligand>
        <name>substrate</name>
    </ligand>
</feature>
<keyword evidence="4 6" id="KW-0413">Isomerase</keyword>